<protein>
    <submittedName>
        <fullName evidence="2">Uncharacterized protein</fullName>
    </submittedName>
</protein>
<evidence type="ECO:0000313" key="3">
    <source>
        <dbReference type="Proteomes" id="UP000241010"/>
    </source>
</evidence>
<dbReference type="EMBL" id="PZKG01000097">
    <property type="protein sequence ID" value="PTE20557.1"/>
    <property type="molecule type" value="Genomic_DNA"/>
</dbReference>
<feature type="region of interest" description="Disordered" evidence="1">
    <location>
        <begin position="54"/>
        <end position="98"/>
    </location>
</feature>
<gene>
    <name evidence="2" type="ORF">C5F48_16820</name>
</gene>
<feature type="compositionally biased region" description="Basic and acidic residues" evidence="1">
    <location>
        <begin position="84"/>
        <end position="94"/>
    </location>
</feature>
<sequence length="181" mass="19791">MVLVARLFLAAVSGIFRHATDRGCPLALAMNTLVMLENFHLFFIRNLHGASLTRAAARPGRPGKRRRRQGEGAVARQGQAHVPRRAEGRGDRKKGQALGGIQRAMLIEAQRPAAVGLVPRGEAVGRHPRARGEQGATQRARPVEERRPQRQPGGGEAVKHGMKTERDHRFISGWRPSGTGD</sequence>
<proteinExistence type="predicted"/>
<organism evidence="2 3">
    <name type="scientific">Cereibacter changlensis JA139</name>
    <dbReference type="NCBI Taxonomy" id="1188249"/>
    <lineage>
        <taxon>Bacteria</taxon>
        <taxon>Pseudomonadati</taxon>
        <taxon>Pseudomonadota</taxon>
        <taxon>Alphaproteobacteria</taxon>
        <taxon>Rhodobacterales</taxon>
        <taxon>Paracoccaceae</taxon>
        <taxon>Cereibacter</taxon>
    </lineage>
</organism>
<dbReference type="AlphaFoldDB" id="A0A2T4JRX7"/>
<feature type="compositionally biased region" description="Basic and acidic residues" evidence="1">
    <location>
        <begin position="157"/>
        <end position="170"/>
    </location>
</feature>
<comment type="caution">
    <text evidence="2">The sequence shown here is derived from an EMBL/GenBank/DDBJ whole genome shotgun (WGS) entry which is preliminary data.</text>
</comment>
<evidence type="ECO:0000256" key="1">
    <source>
        <dbReference type="SAM" id="MobiDB-lite"/>
    </source>
</evidence>
<keyword evidence="3" id="KW-1185">Reference proteome</keyword>
<feature type="region of interest" description="Disordered" evidence="1">
    <location>
        <begin position="121"/>
        <end position="181"/>
    </location>
</feature>
<dbReference type="Proteomes" id="UP000241010">
    <property type="component" value="Unassembled WGS sequence"/>
</dbReference>
<reference evidence="2 3" key="1">
    <citation type="submission" date="2018-03" db="EMBL/GenBank/DDBJ databases">
        <title>Cereibacter changlensis.</title>
        <authorList>
            <person name="Meyer T.E."/>
            <person name="Miller S."/>
            <person name="Lodha T."/>
            <person name="Gandham S."/>
            <person name="Chintalapati S."/>
            <person name="Chintalapati V.R."/>
        </authorList>
    </citation>
    <scope>NUCLEOTIDE SEQUENCE [LARGE SCALE GENOMIC DNA]</scope>
    <source>
        <strain evidence="2 3">JA139</strain>
    </source>
</reference>
<name>A0A2T4JRX7_9RHOB</name>
<accession>A0A2T4JRX7</accession>
<evidence type="ECO:0000313" key="2">
    <source>
        <dbReference type="EMBL" id="PTE20557.1"/>
    </source>
</evidence>